<keyword evidence="2" id="KW-0342">GTP-binding</keyword>
<dbReference type="Gene3D" id="3.40.50.300">
    <property type="entry name" value="P-loop containing nucleotide triphosphate hydrolases"/>
    <property type="match status" value="1"/>
</dbReference>
<dbReference type="Pfam" id="PF00071">
    <property type="entry name" value="Ras"/>
    <property type="match status" value="1"/>
</dbReference>
<reference evidence="4" key="1">
    <citation type="journal article" date="2012" name="Proc. Natl. Acad. Sci. U.S.A.">
        <title>Antigenic diversity is generated by distinct evolutionary mechanisms in African trypanosome species.</title>
        <authorList>
            <person name="Jackson A.P."/>
            <person name="Berry A."/>
            <person name="Aslett M."/>
            <person name="Allison H.C."/>
            <person name="Burton P."/>
            <person name="Vavrova-Anderson J."/>
            <person name="Brown R."/>
            <person name="Browne H."/>
            <person name="Corton N."/>
            <person name="Hauser H."/>
            <person name="Gamble J."/>
            <person name="Gilderthorp R."/>
            <person name="Marcello L."/>
            <person name="McQuillan J."/>
            <person name="Otto T.D."/>
            <person name="Quail M.A."/>
            <person name="Sanders M.J."/>
            <person name="van Tonder A."/>
            <person name="Ginger M.L."/>
            <person name="Field M.C."/>
            <person name="Barry J.D."/>
            <person name="Hertz-Fowler C."/>
            <person name="Berriman M."/>
        </authorList>
    </citation>
    <scope>NUCLEOTIDE SEQUENCE</scope>
    <source>
        <strain evidence="4">IL3000</strain>
    </source>
</reference>
<name>G0UT84_TRYCI</name>
<dbReference type="EMBL" id="HE575321">
    <property type="protein sequence ID" value="CCC92597.1"/>
    <property type="molecule type" value="Genomic_DNA"/>
</dbReference>
<dbReference type="InterPro" id="IPR027417">
    <property type="entry name" value="P-loop_NTPase"/>
</dbReference>
<dbReference type="PROSITE" id="PS51419">
    <property type="entry name" value="RAB"/>
    <property type="match status" value="1"/>
</dbReference>
<dbReference type="GO" id="GO:0005525">
    <property type="term" value="F:GTP binding"/>
    <property type="evidence" value="ECO:0007669"/>
    <property type="project" value="UniProtKB-KW"/>
</dbReference>
<dbReference type="SMART" id="SM00174">
    <property type="entry name" value="RHO"/>
    <property type="match status" value="1"/>
</dbReference>
<dbReference type="SUPFAM" id="SSF52540">
    <property type="entry name" value="P-loop containing nucleoside triphosphate hydrolases"/>
    <property type="match status" value="1"/>
</dbReference>
<feature type="compositionally biased region" description="Low complexity" evidence="3">
    <location>
        <begin position="336"/>
        <end position="349"/>
    </location>
</feature>
<dbReference type="PROSITE" id="PS51420">
    <property type="entry name" value="RHO"/>
    <property type="match status" value="1"/>
</dbReference>
<dbReference type="CDD" id="cd00154">
    <property type="entry name" value="Rab"/>
    <property type="match status" value="1"/>
</dbReference>
<sequence>MRLERTVHFSAAESLEPRSESDAQLETEATVGDGEEEEEAGQEFVFKVAVVGDYGVGKTSFLKRILDIPYEESERRCKTKNAITKGRPAAPGDAGKDGSGGISRPGGEDVHEEEEEDNGGRGSDDDQMSCETPLKPLPAAVPTIGTDFYSRVVRNAVEGTHVRLQFWDTAGLERYAAVHAATFRNASVVFAVFDVSNRDSFAHIASEHLKRAVEHNPELSPHQMFVIGNKVDLLNGMPPEDADRLVTQAELQSGLFNIFPGVRYYEVSAQSNYGVREVLRALCVSLLMDHTDSKNNRNGKEVPAAGGTPPRSLLPLEPAAEAAGQATEADGSVAASQSLPSSPKLLSSPNADGEAGCDEFSPKEGGDELENNAASSKLSARCASDDTAATDVAEAESKPELLAAAVAVAASVTSSAIAEAAATVSRRHVDPNKGLSDAEQDGDQSSLHSRLSDPHATATETKSLKESCRGCSANRQDMDDIKSSDIPAGEATAAPPSVANTANFHSASLELNDSPSNDSCRVSSLQNYRREGRKVFEGRGRAVVDDLDEEEMEEMEGEEVSEDEEDDEETRISNKLRRINRDARMAEELRRNKVENPPPKKAEPVKLSACHCLGSKGSGC</sequence>
<keyword evidence="1" id="KW-0547">Nucleotide-binding</keyword>
<feature type="region of interest" description="Disordered" evidence="3">
    <location>
        <begin position="1"/>
        <end position="40"/>
    </location>
</feature>
<protein>
    <submittedName>
        <fullName evidence="4">Uncharacterized protein TCIL3000_8_8270</fullName>
    </submittedName>
</protein>
<feature type="region of interest" description="Disordered" evidence="3">
    <location>
        <begin position="76"/>
        <end position="138"/>
    </location>
</feature>
<feature type="compositionally biased region" description="Acidic residues" evidence="3">
    <location>
        <begin position="545"/>
        <end position="569"/>
    </location>
</feature>
<feature type="region of interest" description="Disordered" evidence="3">
    <location>
        <begin position="422"/>
        <end position="498"/>
    </location>
</feature>
<dbReference type="InterPro" id="IPR001806">
    <property type="entry name" value="Small_GTPase"/>
</dbReference>
<feature type="region of interest" description="Disordered" evidence="3">
    <location>
        <begin position="540"/>
        <end position="578"/>
    </location>
</feature>
<evidence type="ECO:0000256" key="1">
    <source>
        <dbReference type="ARBA" id="ARBA00022741"/>
    </source>
</evidence>
<accession>G0UT84</accession>
<organism evidence="4">
    <name type="scientific">Trypanosoma congolense (strain IL3000)</name>
    <dbReference type="NCBI Taxonomy" id="1068625"/>
    <lineage>
        <taxon>Eukaryota</taxon>
        <taxon>Discoba</taxon>
        <taxon>Euglenozoa</taxon>
        <taxon>Kinetoplastea</taxon>
        <taxon>Metakinetoplastina</taxon>
        <taxon>Trypanosomatida</taxon>
        <taxon>Trypanosomatidae</taxon>
        <taxon>Trypanosoma</taxon>
        <taxon>Nannomonas</taxon>
    </lineage>
</organism>
<feature type="region of interest" description="Disordered" evidence="3">
    <location>
        <begin position="292"/>
        <end position="378"/>
    </location>
</feature>
<dbReference type="GO" id="GO:0003924">
    <property type="term" value="F:GTPase activity"/>
    <property type="evidence" value="ECO:0007669"/>
    <property type="project" value="InterPro"/>
</dbReference>
<dbReference type="AlphaFoldDB" id="G0UT84"/>
<dbReference type="SMART" id="SM00175">
    <property type="entry name" value="RAB"/>
    <property type="match status" value="1"/>
</dbReference>
<evidence type="ECO:0000256" key="3">
    <source>
        <dbReference type="SAM" id="MobiDB-lite"/>
    </source>
</evidence>
<gene>
    <name evidence="4" type="ORF">TCIL3000_8_8270</name>
</gene>
<dbReference type="SMART" id="SM00173">
    <property type="entry name" value="RAS"/>
    <property type="match status" value="1"/>
</dbReference>
<proteinExistence type="predicted"/>
<dbReference type="VEuPathDB" id="TriTrypDB:TcIL3000_8_8270"/>
<dbReference type="PANTHER" id="PTHR24073">
    <property type="entry name" value="DRAB5-RELATED"/>
    <property type="match status" value="1"/>
</dbReference>
<evidence type="ECO:0000256" key="2">
    <source>
        <dbReference type="ARBA" id="ARBA00023134"/>
    </source>
</evidence>
<dbReference type="PRINTS" id="PR00449">
    <property type="entry name" value="RASTRNSFRMNG"/>
</dbReference>
<evidence type="ECO:0000313" key="4">
    <source>
        <dbReference type="EMBL" id="CCC92597.1"/>
    </source>
</evidence>
<feature type="compositionally biased region" description="Low complexity" evidence="3">
    <location>
        <begin position="309"/>
        <end position="329"/>
    </location>
</feature>